<dbReference type="KEGG" id="dmi:Desmer_1513"/>
<reference evidence="2 3" key="1">
    <citation type="journal article" date="2012" name="J. Bacteriol.">
        <title>Complete genome sequences of Desulfosporosinus orientis DSM765T, Desulfosporosinus youngiae DSM17734T, Desulfosporosinus meridiei DSM13257T, and Desulfosporosinus acidiphilus DSM22704T.</title>
        <authorList>
            <person name="Pester M."/>
            <person name="Brambilla E."/>
            <person name="Alazard D."/>
            <person name="Rattei T."/>
            <person name="Weinmaier T."/>
            <person name="Han J."/>
            <person name="Lucas S."/>
            <person name="Lapidus A."/>
            <person name="Cheng J.F."/>
            <person name="Goodwin L."/>
            <person name="Pitluck S."/>
            <person name="Peters L."/>
            <person name="Ovchinnikova G."/>
            <person name="Teshima H."/>
            <person name="Detter J.C."/>
            <person name="Han C.S."/>
            <person name="Tapia R."/>
            <person name="Land M.L."/>
            <person name="Hauser L."/>
            <person name="Kyrpides N.C."/>
            <person name="Ivanova N.N."/>
            <person name="Pagani I."/>
            <person name="Huntmann M."/>
            <person name="Wei C.L."/>
            <person name="Davenport K.W."/>
            <person name="Daligault H."/>
            <person name="Chain P.S."/>
            <person name="Chen A."/>
            <person name="Mavromatis K."/>
            <person name="Markowitz V."/>
            <person name="Szeto E."/>
            <person name="Mikhailova N."/>
            <person name="Pati A."/>
            <person name="Wagner M."/>
            <person name="Woyke T."/>
            <person name="Ollivier B."/>
            <person name="Klenk H.P."/>
            <person name="Spring S."/>
            <person name="Loy A."/>
        </authorList>
    </citation>
    <scope>NUCLEOTIDE SEQUENCE [LARGE SCALE GENOMIC DNA]</scope>
    <source>
        <strain evidence="3">ATCC BAA-275 / DSM 13257 / NCIMB 13706 / S10</strain>
    </source>
</reference>
<dbReference type="EMBL" id="CP003629">
    <property type="protein sequence ID" value="AFQ43506.1"/>
    <property type="molecule type" value="Genomic_DNA"/>
</dbReference>
<evidence type="ECO:0000313" key="2">
    <source>
        <dbReference type="EMBL" id="AFQ43506.1"/>
    </source>
</evidence>
<evidence type="ECO:0000313" key="3">
    <source>
        <dbReference type="Proteomes" id="UP000005262"/>
    </source>
</evidence>
<dbReference type="Proteomes" id="UP000005262">
    <property type="component" value="Chromosome"/>
</dbReference>
<feature type="signal peptide" evidence="1">
    <location>
        <begin position="1"/>
        <end position="23"/>
    </location>
</feature>
<dbReference type="RefSeq" id="WP_014902425.1">
    <property type="nucleotide sequence ID" value="NC_018515.1"/>
</dbReference>
<organism evidence="2 3">
    <name type="scientific">Desulfosporosinus meridiei (strain ATCC BAA-275 / DSM 13257 / KCTC 12902 / NCIMB 13706 / S10)</name>
    <dbReference type="NCBI Taxonomy" id="768704"/>
    <lineage>
        <taxon>Bacteria</taxon>
        <taxon>Bacillati</taxon>
        <taxon>Bacillota</taxon>
        <taxon>Clostridia</taxon>
        <taxon>Eubacteriales</taxon>
        <taxon>Desulfitobacteriaceae</taxon>
        <taxon>Desulfosporosinus</taxon>
    </lineage>
</organism>
<evidence type="ECO:0000256" key="1">
    <source>
        <dbReference type="SAM" id="SignalP"/>
    </source>
</evidence>
<reference evidence="3" key="2">
    <citation type="submission" date="2012-08" db="EMBL/GenBank/DDBJ databases">
        <title>Finished genome of Desulfosporosinus meridiei DSM 13257.</title>
        <authorList>
            <person name="Huntemann M."/>
            <person name="Wei C.-L."/>
            <person name="Han J."/>
            <person name="Detter J.C."/>
            <person name="Han C."/>
            <person name="Davenport K."/>
            <person name="Daligault H."/>
            <person name="Erkkila T."/>
            <person name="Gu W."/>
            <person name="Munk A.C.C."/>
            <person name="Teshima H."/>
            <person name="Xu Y."/>
            <person name="Chain P."/>
            <person name="Tapia R."/>
            <person name="Chen A."/>
            <person name="Krypides N."/>
            <person name="Mavromatis K."/>
            <person name="Markowitz V."/>
            <person name="Szeto E."/>
            <person name="Ivanova N."/>
            <person name="Mikhailova N."/>
            <person name="Ovchinnikova G."/>
            <person name="Pagani I."/>
            <person name="Pati A."/>
            <person name="Goodwin L."/>
            <person name="Peters L."/>
            <person name="Pitluck S."/>
            <person name="Woyke T."/>
            <person name="Pester M."/>
            <person name="Spring S."/>
            <person name="Ollivier B."/>
            <person name="Rattei T."/>
            <person name="Klenk H.-P."/>
            <person name="Wagner M."/>
            <person name="Loy A."/>
        </authorList>
    </citation>
    <scope>NUCLEOTIDE SEQUENCE [LARGE SCALE GENOMIC DNA]</scope>
    <source>
        <strain evidence="3">ATCC BAA-275 / DSM 13257 / NCIMB 13706 / S10</strain>
    </source>
</reference>
<protein>
    <submittedName>
        <fullName evidence="2">Uncharacterized protein</fullName>
    </submittedName>
</protein>
<dbReference type="HOGENOM" id="CLU_1238582_0_0_9"/>
<sequence length="223" mass="25628">MKKLISVVLTLVLMLSFTTSVFASESKITKKNGFEMETIDDTKEHQKIKFTNLETGEVEYVESILENGKYVYFSTNDEGKQKIESVNGTIKITDQETKEVKYLKPIKSTIKDDIKVEDASSLAAAWWEQVNMYRSSYAIDTAKLSLVAGILASIYGGPVTGVITSIASYLISINAPNVWYIVRQYQDQYDLNHWMDETYYYADPNYSNFRGVEDRIYYTDYNY</sequence>
<accession>J7IXS5</accession>
<dbReference type="STRING" id="768704.Desmer_1513"/>
<proteinExistence type="predicted"/>
<keyword evidence="3" id="KW-1185">Reference proteome</keyword>
<dbReference type="eggNOG" id="ENOG502ZPRP">
    <property type="taxonomic scope" value="Bacteria"/>
</dbReference>
<name>J7IXS5_DESMD</name>
<dbReference type="AlphaFoldDB" id="J7IXS5"/>
<feature type="chain" id="PRO_5003793880" evidence="1">
    <location>
        <begin position="24"/>
        <end position="223"/>
    </location>
</feature>
<dbReference type="OrthoDB" id="2572792at2"/>
<keyword evidence="1" id="KW-0732">Signal</keyword>
<gene>
    <name evidence="2" type="ordered locus">Desmer_1513</name>
</gene>